<evidence type="ECO:0000313" key="3">
    <source>
        <dbReference type="Proteomes" id="UP000706039"/>
    </source>
</evidence>
<keyword evidence="3" id="KW-1185">Reference proteome</keyword>
<name>A0ABS7Q2G3_9SPHN</name>
<sequence length="136" mass="14623">MTTGNSHLASADPCEALSPDTRYDMLLALNRHFRKDHGFEILTPDAKLFCVVGAKKTLSVKEAMLYSGLSYRGFYLVAARLGSRGVIVFEADPRDARVKRISLGPRAGMLDPWILPVSGRAAVAGASGDWSRGAAA</sequence>
<dbReference type="EMBL" id="JAINVV010000006">
    <property type="protein sequence ID" value="MBY8823304.1"/>
    <property type="molecule type" value="Genomic_DNA"/>
</dbReference>
<organism evidence="2 3">
    <name type="scientific">Sphingomonas colocasiae</name>
    <dbReference type="NCBI Taxonomy" id="1848973"/>
    <lineage>
        <taxon>Bacteria</taxon>
        <taxon>Pseudomonadati</taxon>
        <taxon>Pseudomonadota</taxon>
        <taxon>Alphaproteobacteria</taxon>
        <taxon>Sphingomonadales</taxon>
        <taxon>Sphingomonadaceae</taxon>
        <taxon>Sphingomonas</taxon>
    </lineage>
</organism>
<proteinExistence type="predicted"/>
<dbReference type="RefSeq" id="WP_222990422.1">
    <property type="nucleotide sequence ID" value="NZ_JAINVV010000006.1"/>
</dbReference>
<evidence type="ECO:0000313" key="2">
    <source>
        <dbReference type="EMBL" id="MBY8826439.1"/>
    </source>
</evidence>
<protein>
    <submittedName>
        <fullName evidence="2">Uncharacterized protein</fullName>
    </submittedName>
</protein>
<reference evidence="2 3" key="1">
    <citation type="submission" date="2021-08" db="EMBL/GenBank/DDBJ databases">
        <authorList>
            <person name="Tuo L."/>
        </authorList>
    </citation>
    <scope>NUCLEOTIDE SEQUENCE [LARGE SCALE GENOMIC DNA]</scope>
    <source>
        <strain evidence="2 3">JCM 31229</strain>
    </source>
</reference>
<dbReference type="EMBL" id="JAINVV010000018">
    <property type="protein sequence ID" value="MBY8826439.1"/>
    <property type="molecule type" value="Genomic_DNA"/>
</dbReference>
<evidence type="ECO:0000313" key="1">
    <source>
        <dbReference type="EMBL" id="MBY8823304.1"/>
    </source>
</evidence>
<comment type="caution">
    <text evidence="2">The sequence shown here is derived from an EMBL/GenBank/DDBJ whole genome shotgun (WGS) entry which is preliminary data.</text>
</comment>
<gene>
    <name evidence="1" type="ORF">K7G82_13440</name>
    <name evidence="2" type="ORF">K7G82_29315</name>
</gene>
<accession>A0ABS7Q2G3</accession>
<dbReference type="Proteomes" id="UP000706039">
    <property type="component" value="Unassembled WGS sequence"/>
</dbReference>